<dbReference type="GO" id="GO:0003743">
    <property type="term" value="F:translation initiation factor activity"/>
    <property type="evidence" value="ECO:0007669"/>
    <property type="project" value="UniProtKB-KW"/>
</dbReference>
<dbReference type="InterPro" id="IPR011006">
    <property type="entry name" value="CheY-like_superfamily"/>
</dbReference>
<evidence type="ECO:0000313" key="3">
    <source>
        <dbReference type="EMBL" id="GAP47383.1"/>
    </source>
</evidence>
<accession>A0A0K8PI53</accession>
<dbReference type="InterPro" id="IPR036388">
    <property type="entry name" value="WH-like_DNA-bd_sf"/>
</dbReference>
<dbReference type="Proteomes" id="UP000053859">
    <property type="component" value="Unassembled WGS sequence"/>
</dbReference>
<feature type="region of interest" description="Disordered" evidence="1">
    <location>
        <begin position="1"/>
        <end position="34"/>
    </location>
</feature>
<dbReference type="SMART" id="SM01012">
    <property type="entry name" value="ANTAR"/>
    <property type="match status" value="1"/>
</dbReference>
<dbReference type="PATRIC" id="fig|146537.3.peg.2233"/>
<dbReference type="RefSeq" id="WP_078945235.1">
    <property type="nucleotide sequence ID" value="NZ_DF968232.1"/>
</dbReference>
<dbReference type="AlphaFoldDB" id="A0A0K8PI53"/>
<dbReference type="OrthoDB" id="4946329at2"/>
<reference evidence="3" key="1">
    <citation type="journal article" date="2015" name="Genome Announc.">
        <title>Draft Genome Sequence of Thiostrepton-Producing Streptomyces azureus ATCC 14921.</title>
        <authorList>
            <person name="Sakihara K."/>
            <person name="Maeda J."/>
            <person name="Tashiro K."/>
            <person name="Fujino Y."/>
            <person name="Kuhara S."/>
            <person name="Ohshima T."/>
            <person name="Ogata S."/>
            <person name="Doi K."/>
        </authorList>
    </citation>
    <scope>NUCLEOTIDE SEQUENCE [LARGE SCALE GENOMIC DNA]</scope>
    <source>
        <strain evidence="3">ATCC14921</strain>
    </source>
</reference>
<feature type="domain" description="ANTAR" evidence="2">
    <location>
        <begin position="40"/>
        <end position="101"/>
    </location>
</feature>
<evidence type="ECO:0000256" key="1">
    <source>
        <dbReference type="SAM" id="MobiDB-lite"/>
    </source>
</evidence>
<organism evidence="3 4">
    <name type="scientific">Streptomyces azureus</name>
    <dbReference type="NCBI Taxonomy" id="146537"/>
    <lineage>
        <taxon>Bacteria</taxon>
        <taxon>Bacillati</taxon>
        <taxon>Actinomycetota</taxon>
        <taxon>Actinomycetes</taxon>
        <taxon>Kitasatosporales</taxon>
        <taxon>Streptomycetaceae</taxon>
        <taxon>Streptomyces</taxon>
    </lineage>
</organism>
<gene>
    <name evidence="3" type="ORF">SAZU_2120</name>
</gene>
<dbReference type="SUPFAM" id="SSF52172">
    <property type="entry name" value="CheY-like"/>
    <property type="match status" value="1"/>
</dbReference>
<evidence type="ECO:0000259" key="2">
    <source>
        <dbReference type="PROSITE" id="PS50921"/>
    </source>
</evidence>
<protein>
    <submittedName>
        <fullName evidence="3">Translation initiation factor IF-2</fullName>
    </submittedName>
</protein>
<keyword evidence="4" id="KW-1185">Reference proteome</keyword>
<dbReference type="InterPro" id="IPR005561">
    <property type="entry name" value="ANTAR"/>
</dbReference>
<evidence type="ECO:0000313" key="4">
    <source>
        <dbReference type="Proteomes" id="UP000053859"/>
    </source>
</evidence>
<name>A0A0K8PI53_STRAJ</name>
<dbReference type="EMBL" id="DF968232">
    <property type="protein sequence ID" value="GAP47383.1"/>
    <property type="molecule type" value="Genomic_DNA"/>
</dbReference>
<dbReference type="Gene3D" id="1.10.10.10">
    <property type="entry name" value="Winged helix-like DNA-binding domain superfamily/Winged helix DNA-binding domain"/>
    <property type="match status" value="1"/>
</dbReference>
<sequence length="112" mass="12036">MRPPPHSGFRRARSAPALWAGCDEPPGAGGVPDRAAPERVERLEPENEQLKQAIDNRPMIDMARGALMAGFGCTSDEAWEILVQVSQNSTVKLRALADAVTAAVNRTRTDAA</sequence>
<dbReference type="GO" id="GO:0003723">
    <property type="term" value="F:RNA binding"/>
    <property type="evidence" value="ECO:0007669"/>
    <property type="project" value="InterPro"/>
</dbReference>
<keyword evidence="3" id="KW-0396">Initiation factor</keyword>
<dbReference type="PROSITE" id="PS50921">
    <property type="entry name" value="ANTAR"/>
    <property type="match status" value="1"/>
</dbReference>
<keyword evidence="3" id="KW-0648">Protein biosynthesis</keyword>
<dbReference type="Pfam" id="PF03861">
    <property type="entry name" value="ANTAR"/>
    <property type="match status" value="1"/>
</dbReference>
<proteinExistence type="predicted"/>